<evidence type="ECO:0000313" key="3">
    <source>
        <dbReference type="Proteomes" id="UP000006352"/>
    </source>
</evidence>
<dbReference type="AlphaFoldDB" id="J4H4E1"/>
<name>J4H4E1_9APHY</name>
<dbReference type="RefSeq" id="XP_012184117.1">
    <property type="nucleotide sequence ID" value="XM_012328727.1"/>
</dbReference>
<dbReference type="EMBL" id="HE797169">
    <property type="protein sequence ID" value="CCM04834.1"/>
    <property type="molecule type" value="Genomic_DNA"/>
</dbReference>
<protein>
    <submittedName>
        <fullName evidence="2">Uncharacterized protein</fullName>
    </submittedName>
</protein>
<keyword evidence="3" id="KW-1185">Reference proteome</keyword>
<gene>
    <name evidence="2" type="ORF">FIBRA_07027</name>
</gene>
<dbReference type="Proteomes" id="UP000006352">
    <property type="component" value="Unassembled WGS sequence"/>
</dbReference>
<feature type="compositionally biased region" description="Basic and acidic residues" evidence="1">
    <location>
        <begin position="246"/>
        <end position="260"/>
    </location>
</feature>
<accession>J4H4E1</accession>
<sequence>MFSPMNGRMSPTSSPTRTRVAPPGFLVPPKPNGATPIARMSVRELRDQRARNARILSQSTASTSSYAQRIAAEQAAIESRLLELVEVDAIQRRLGDAQIHDADEPMSVDPPQQPEYHPIDTKRRVLAKFASHMASLHPHSTGMTLQEAVRIEQEAHAADQRRKQELEEKRRRQGYIANGEILTKEEREARMWAFMNYKPTDSDLEDDEDDEDDDDPSTWFEDDQDDGRKGQDIVEPDEEDFSNIIRIDESRIPFSIPRED</sequence>
<dbReference type="InParanoid" id="J4H4E1"/>
<evidence type="ECO:0000313" key="2">
    <source>
        <dbReference type="EMBL" id="CCM04834.1"/>
    </source>
</evidence>
<feature type="region of interest" description="Disordered" evidence="1">
    <location>
        <begin position="199"/>
        <end position="260"/>
    </location>
</feature>
<organism evidence="2 3">
    <name type="scientific">Fibroporia radiculosa</name>
    <dbReference type="NCBI Taxonomy" id="599839"/>
    <lineage>
        <taxon>Eukaryota</taxon>
        <taxon>Fungi</taxon>
        <taxon>Dikarya</taxon>
        <taxon>Basidiomycota</taxon>
        <taxon>Agaricomycotina</taxon>
        <taxon>Agaricomycetes</taxon>
        <taxon>Polyporales</taxon>
        <taxon>Fibroporiaceae</taxon>
        <taxon>Fibroporia</taxon>
    </lineage>
</organism>
<proteinExistence type="predicted"/>
<dbReference type="STRING" id="599839.J4H4E1"/>
<reference evidence="2 3" key="1">
    <citation type="journal article" date="2012" name="Appl. Environ. Microbiol.">
        <title>Short-read sequencing for genomic analysis of the brown rot fungus Fibroporia radiculosa.</title>
        <authorList>
            <person name="Tang J.D."/>
            <person name="Perkins A.D."/>
            <person name="Sonstegard T.S."/>
            <person name="Schroeder S.G."/>
            <person name="Burgess S.C."/>
            <person name="Diehl S.V."/>
        </authorList>
    </citation>
    <scope>NUCLEOTIDE SEQUENCE [LARGE SCALE GENOMIC DNA]</scope>
    <source>
        <strain evidence="2 3">TFFH 294</strain>
    </source>
</reference>
<dbReference type="GeneID" id="24099745"/>
<feature type="compositionally biased region" description="Acidic residues" evidence="1">
    <location>
        <begin position="202"/>
        <end position="225"/>
    </location>
</feature>
<dbReference type="HOGENOM" id="CLU_107426_0_0_1"/>
<feature type="region of interest" description="Disordered" evidence="1">
    <location>
        <begin position="1"/>
        <end position="37"/>
    </location>
</feature>
<dbReference type="OrthoDB" id="68090at2759"/>
<evidence type="ECO:0000256" key="1">
    <source>
        <dbReference type="SAM" id="MobiDB-lite"/>
    </source>
</evidence>